<sequence>MQKSLKKVLSAVQARQAANSTTRRTPFKSGIKVEQMLCAMSTQMTPGKLTNFQGEEFDEYAFHLAEE</sequence>
<evidence type="ECO:0000313" key="1">
    <source>
        <dbReference type="EMBL" id="CBY22235.1"/>
    </source>
</evidence>
<organism evidence="1">
    <name type="scientific">Oikopleura dioica</name>
    <name type="common">Tunicate</name>
    <dbReference type="NCBI Taxonomy" id="34765"/>
    <lineage>
        <taxon>Eukaryota</taxon>
        <taxon>Metazoa</taxon>
        <taxon>Chordata</taxon>
        <taxon>Tunicata</taxon>
        <taxon>Appendicularia</taxon>
        <taxon>Copelata</taxon>
        <taxon>Oikopleuridae</taxon>
        <taxon>Oikopleura</taxon>
    </lineage>
</organism>
<proteinExistence type="predicted"/>
<dbReference type="AlphaFoldDB" id="E4WXZ1"/>
<name>E4WXZ1_OIKDI</name>
<gene>
    <name evidence="1" type="ORF">GSOID_T00011788001</name>
</gene>
<dbReference type="EMBL" id="FN653018">
    <property type="protein sequence ID" value="CBY22235.1"/>
    <property type="molecule type" value="Genomic_DNA"/>
</dbReference>
<accession>E4WXZ1</accession>
<evidence type="ECO:0000313" key="2">
    <source>
        <dbReference type="Proteomes" id="UP000001307"/>
    </source>
</evidence>
<dbReference type="OrthoDB" id="10318511at2759"/>
<dbReference type="InParanoid" id="E4WXZ1"/>
<protein>
    <submittedName>
        <fullName evidence="1">Uncharacterized protein</fullName>
    </submittedName>
</protein>
<reference evidence="1" key="1">
    <citation type="journal article" date="2010" name="Science">
        <title>Plasticity of animal genome architecture unmasked by rapid evolution of a pelagic tunicate.</title>
        <authorList>
            <person name="Denoeud F."/>
            <person name="Henriet S."/>
            <person name="Mungpakdee S."/>
            <person name="Aury J.M."/>
            <person name="Da Silva C."/>
            <person name="Brinkmann H."/>
            <person name="Mikhaleva J."/>
            <person name="Olsen L.C."/>
            <person name="Jubin C."/>
            <person name="Canestro C."/>
            <person name="Bouquet J.M."/>
            <person name="Danks G."/>
            <person name="Poulain J."/>
            <person name="Campsteijn C."/>
            <person name="Adamski M."/>
            <person name="Cross I."/>
            <person name="Yadetie F."/>
            <person name="Muffato M."/>
            <person name="Louis A."/>
            <person name="Butcher S."/>
            <person name="Tsagkogeorga G."/>
            <person name="Konrad A."/>
            <person name="Singh S."/>
            <person name="Jensen M.F."/>
            <person name="Cong E.H."/>
            <person name="Eikeseth-Otteraa H."/>
            <person name="Noel B."/>
            <person name="Anthouard V."/>
            <person name="Porcel B.M."/>
            <person name="Kachouri-Lafond R."/>
            <person name="Nishino A."/>
            <person name="Ugolini M."/>
            <person name="Chourrout P."/>
            <person name="Nishida H."/>
            <person name="Aasland R."/>
            <person name="Huzurbazar S."/>
            <person name="Westhof E."/>
            <person name="Delsuc F."/>
            <person name="Lehrach H."/>
            <person name="Reinhardt R."/>
            <person name="Weissenbach J."/>
            <person name="Roy S.W."/>
            <person name="Artiguenave F."/>
            <person name="Postlethwait J.H."/>
            <person name="Manak J.R."/>
            <person name="Thompson E.M."/>
            <person name="Jaillon O."/>
            <person name="Du Pasquier L."/>
            <person name="Boudinot P."/>
            <person name="Liberles D.A."/>
            <person name="Volff J.N."/>
            <person name="Philippe H."/>
            <person name="Lenhard B."/>
            <person name="Roest Crollius H."/>
            <person name="Wincker P."/>
            <person name="Chourrout D."/>
        </authorList>
    </citation>
    <scope>NUCLEOTIDE SEQUENCE [LARGE SCALE GENOMIC DNA]</scope>
</reference>
<keyword evidence="2" id="KW-1185">Reference proteome</keyword>
<dbReference type="Proteomes" id="UP000001307">
    <property type="component" value="Unassembled WGS sequence"/>
</dbReference>